<reference evidence="2" key="2">
    <citation type="submission" date="2019-10" db="EMBL/GenBank/DDBJ databases">
        <title>A de novo genome assembly of a pear dwarfing rootstock.</title>
        <authorList>
            <person name="Wang F."/>
            <person name="Wang J."/>
            <person name="Li S."/>
            <person name="Zhang Y."/>
            <person name="Fang M."/>
            <person name="Ma L."/>
            <person name="Zhao Y."/>
            <person name="Jiang S."/>
        </authorList>
    </citation>
    <scope>NUCLEOTIDE SEQUENCE [LARGE SCALE GENOMIC DNA]</scope>
</reference>
<evidence type="ECO:0000313" key="1">
    <source>
        <dbReference type="EMBL" id="KAB2611008.1"/>
    </source>
</evidence>
<protein>
    <submittedName>
        <fullName evidence="1">Steroid-binding protein 3</fullName>
    </submittedName>
</protein>
<name>A0A5N5G6Y0_9ROSA</name>
<reference evidence="1 2" key="3">
    <citation type="submission" date="2019-11" db="EMBL/GenBank/DDBJ databases">
        <title>A de novo genome assembly of a pear dwarfing rootstock.</title>
        <authorList>
            <person name="Wang F."/>
            <person name="Wang J."/>
            <person name="Li S."/>
            <person name="Zhang Y."/>
            <person name="Fang M."/>
            <person name="Ma L."/>
            <person name="Zhao Y."/>
            <person name="Jiang S."/>
        </authorList>
    </citation>
    <scope>NUCLEOTIDE SEQUENCE [LARGE SCALE GENOMIC DNA]</scope>
    <source>
        <strain evidence="1">S2</strain>
        <tissue evidence="1">Leaf</tissue>
    </source>
</reference>
<dbReference type="AlphaFoldDB" id="A0A5N5G6Y0"/>
<comment type="caution">
    <text evidence="1">The sequence shown here is derived from an EMBL/GenBank/DDBJ whole genome shotgun (WGS) entry which is preliminary data.</text>
</comment>
<organism evidence="1 2">
    <name type="scientific">Pyrus ussuriensis x Pyrus communis</name>
    <dbReference type="NCBI Taxonomy" id="2448454"/>
    <lineage>
        <taxon>Eukaryota</taxon>
        <taxon>Viridiplantae</taxon>
        <taxon>Streptophyta</taxon>
        <taxon>Embryophyta</taxon>
        <taxon>Tracheophyta</taxon>
        <taxon>Spermatophyta</taxon>
        <taxon>Magnoliopsida</taxon>
        <taxon>eudicotyledons</taxon>
        <taxon>Gunneridae</taxon>
        <taxon>Pentapetalae</taxon>
        <taxon>rosids</taxon>
        <taxon>fabids</taxon>
        <taxon>Rosales</taxon>
        <taxon>Rosaceae</taxon>
        <taxon>Amygdaloideae</taxon>
        <taxon>Maleae</taxon>
        <taxon>Pyrus</taxon>
    </lineage>
</organism>
<sequence>MEDLNNWVSFELFLLVGEEVDLLLCEAVEGGGAVLILLDHLCQSPAGVLAANIAFASTKKPKS</sequence>
<gene>
    <name evidence="1" type="ORF">D8674_019040</name>
</gene>
<dbReference type="EMBL" id="SMOL01000487">
    <property type="protein sequence ID" value="KAB2611008.1"/>
    <property type="molecule type" value="Genomic_DNA"/>
</dbReference>
<proteinExistence type="predicted"/>
<keyword evidence="2" id="KW-1185">Reference proteome</keyword>
<dbReference type="Proteomes" id="UP000327157">
    <property type="component" value="Chromosome 17"/>
</dbReference>
<evidence type="ECO:0000313" key="2">
    <source>
        <dbReference type="Proteomes" id="UP000327157"/>
    </source>
</evidence>
<accession>A0A5N5G6Y0</accession>
<reference evidence="1 2" key="1">
    <citation type="submission" date="2019-09" db="EMBL/GenBank/DDBJ databases">
        <authorList>
            <person name="Ou C."/>
        </authorList>
    </citation>
    <scope>NUCLEOTIDE SEQUENCE [LARGE SCALE GENOMIC DNA]</scope>
    <source>
        <strain evidence="1">S2</strain>
        <tissue evidence="1">Leaf</tissue>
    </source>
</reference>